<evidence type="ECO:0000256" key="2">
    <source>
        <dbReference type="ARBA" id="ARBA00022485"/>
    </source>
</evidence>
<dbReference type="Proteomes" id="UP001208567">
    <property type="component" value="Unassembled WGS sequence"/>
</dbReference>
<dbReference type="PROSITE" id="PS51379">
    <property type="entry name" value="4FE4S_FER_2"/>
    <property type="match status" value="1"/>
</dbReference>
<evidence type="ECO:0000256" key="1">
    <source>
        <dbReference type="ARBA" id="ARBA00022448"/>
    </source>
</evidence>
<evidence type="ECO:0000256" key="7">
    <source>
        <dbReference type="SAM" id="MobiDB-lite"/>
    </source>
</evidence>
<name>A0ABQ5NBL3_9CLOT</name>
<dbReference type="RefSeq" id="WP_264851963.1">
    <property type="nucleotide sequence ID" value="NZ_BRXR01000001.1"/>
</dbReference>
<evidence type="ECO:0000256" key="4">
    <source>
        <dbReference type="ARBA" id="ARBA00022982"/>
    </source>
</evidence>
<feature type="compositionally biased region" description="Polar residues" evidence="7">
    <location>
        <begin position="428"/>
        <end position="455"/>
    </location>
</feature>
<dbReference type="EMBL" id="BRXR01000001">
    <property type="protein sequence ID" value="GLC32652.1"/>
    <property type="molecule type" value="Genomic_DNA"/>
</dbReference>
<evidence type="ECO:0000256" key="8">
    <source>
        <dbReference type="SAM" id="Phobius"/>
    </source>
</evidence>
<keyword evidence="8" id="KW-1133">Transmembrane helix</keyword>
<evidence type="ECO:0000256" key="6">
    <source>
        <dbReference type="ARBA" id="ARBA00023014"/>
    </source>
</evidence>
<proteinExistence type="predicted"/>
<protein>
    <recommendedName>
        <fullName evidence="9">4Fe-4S ferredoxin-type domain-containing protein</fullName>
    </recommendedName>
</protein>
<keyword evidence="5" id="KW-0408">Iron</keyword>
<feature type="transmembrane region" description="Helical" evidence="8">
    <location>
        <begin position="12"/>
        <end position="29"/>
    </location>
</feature>
<feature type="transmembrane region" description="Helical" evidence="8">
    <location>
        <begin position="153"/>
        <end position="177"/>
    </location>
</feature>
<keyword evidence="8" id="KW-0472">Membrane</keyword>
<dbReference type="InterPro" id="IPR017896">
    <property type="entry name" value="4Fe4S_Fe-S-bd"/>
</dbReference>
<keyword evidence="3" id="KW-0479">Metal-binding</keyword>
<evidence type="ECO:0000313" key="11">
    <source>
        <dbReference type="Proteomes" id="UP001208567"/>
    </source>
</evidence>
<sequence length="554" mass="60300">MKKSKISIIQITRLIIQILFFIVLPSLYIDTFAGIKQLYIAIISKSFSATTLLPQLLSAIIIIPFTLIMGRFFCGWMCAYGAFGDFIYGISKKVFKVKFVMDESIDKVLKYIKYVVLAFSVFAIWTINSNVYSTFSPWDAFGMLVAVGKLPDLSYVIANLTFGFSLFLLITIASAFIERFFCRYLCPLGAIFTVVSRLKIARIHKDRTNCGKCRICTNNCAMGIPLYKTDVVNSGECIDCMKCVTACPRRNVTFKVSEKDVRPLVTSAAVVTAMTGLYYAGNIGMNTLGIENVQVTSSQSTQTNSESLYKDGTYEGSGTGFRGATTTVSVTVKNGKISDISAISYRDDRPYFSRAFSKVSEEIIDNQSTDVNAVSGATFSSRGIMAAVEDALSSANITSSSSETSTNKTTNEQTQSTNNEANNSEQNVPSNQTQPSNNEVNAPSNNSQTTVSQAPSTSNSTSSTNFQYKDGTYEGSGRGFKGTTTVSVVVKNGKITEVSTISSRDDRRFYERAYSVISDEIITSQSTEVNAVSGATFSSNGIMQAVADALSNAK</sequence>
<organism evidence="10 11">
    <name type="scientific">Clostridium omnivorum</name>
    <dbReference type="NCBI Taxonomy" id="1604902"/>
    <lineage>
        <taxon>Bacteria</taxon>
        <taxon>Bacillati</taxon>
        <taxon>Bacillota</taxon>
        <taxon>Clostridia</taxon>
        <taxon>Eubacteriales</taxon>
        <taxon>Clostridiaceae</taxon>
        <taxon>Clostridium</taxon>
    </lineage>
</organism>
<dbReference type="PROSITE" id="PS00198">
    <property type="entry name" value="4FE4S_FER_1"/>
    <property type="match status" value="1"/>
</dbReference>
<keyword evidence="1" id="KW-0813">Transport</keyword>
<dbReference type="InterPro" id="IPR007329">
    <property type="entry name" value="FMN-bd"/>
</dbReference>
<keyword evidence="11" id="KW-1185">Reference proteome</keyword>
<dbReference type="SUPFAM" id="SSF54862">
    <property type="entry name" value="4Fe-4S ferredoxins"/>
    <property type="match status" value="1"/>
</dbReference>
<evidence type="ECO:0000256" key="5">
    <source>
        <dbReference type="ARBA" id="ARBA00023004"/>
    </source>
</evidence>
<dbReference type="Gene3D" id="3.90.1010.20">
    <property type="match status" value="2"/>
</dbReference>
<comment type="caution">
    <text evidence="10">The sequence shown here is derived from an EMBL/GenBank/DDBJ whole genome shotgun (WGS) entry which is preliminary data.</text>
</comment>
<evidence type="ECO:0000256" key="3">
    <source>
        <dbReference type="ARBA" id="ARBA00022723"/>
    </source>
</evidence>
<feature type="transmembrane region" description="Helical" evidence="8">
    <location>
        <begin position="111"/>
        <end position="133"/>
    </location>
</feature>
<dbReference type="Pfam" id="PF12801">
    <property type="entry name" value="Fer4_5"/>
    <property type="match status" value="2"/>
</dbReference>
<keyword evidence="6" id="KW-0411">Iron-sulfur</keyword>
<evidence type="ECO:0000313" key="10">
    <source>
        <dbReference type="EMBL" id="GLC32652.1"/>
    </source>
</evidence>
<accession>A0ABQ5NBL3</accession>
<dbReference type="Pfam" id="PF04205">
    <property type="entry name" value="FMN_bind"/>
    <property type="match status" value="2"/>
</dbReference>
<dbReference type="PANTHER" id="PTHR30176:SF3">
    <property type="entry name" value="FERREDOXIN-TYPE PROTEIN NAPH"/>
    <property type="match status" value="1"/>
</dbReference>
<feature type="compositionally biased region" description="Low complexity" evidence="7">
    <location>
        <begin position="456"/>
        <end position="465"/>
    </location>
</feature>
<dbReference type="InterPro" id="IPR017900">
    <property type="entry name" value="4Fe4S_Fe_S_CS"/>
</dbReference>
<feature type="region of interest" description="Disordered" evidence="7">
    <location>
        <begin position="395"/>
        <end position="481"/>
    </location>
</feature>
<dbReference type="InterPro" id="IPR051684">
    <property type="entry name" value="Electron_Trans/Redox"/>
</dbReference>
<dbReference type="PANTHER" id="PTHR30176">
    <property type="entry name" value="FERREDOXIN-TYPE PROTEIN NAPH"/>
    <property type="match status" value="1"/>
</dbReference>
<evidence type="ECO:0000259" key="9">
    <source>
        <dbReference type="PROSITE" id="PS51379"/>
    </source>
</evidence>
<keyword evidence="8" id="KW-0812">Transmembrane</keyword>
<feature type="domain" description="4Fe-4S ferredoxin-type" evidence="9">
    <location>
        <begin position="228"/>
        <end position="257"/>
    </location>
</feature>
<dbReference type="SMART" id="SM00900">
    <property type="entry name" value="FMN_bind"/>
    <property type="match status" value="2"/>
</dbReference>
<keyword evidence="2" id="KW-0004">4Fe-4S</keyword>
<feature type="transmembrane region" description="Helical" evidence="8">
    <location>
        <begin position="57"/>
        <end position="90"/>
    </location>
</feature>
<keyword evidence="4" id="KW-0249">Electron transport</keyword>
<gene>
    <name evidence="10" type="ORF">bsdE14_40620</name>
</gene>
<reference evidence="10 11" key="1">
    <citation type="journal article" date="2024" name="Int. J. Syst. Evol. Microbiol.">
        <title>Clostridium omnivorum sp. nov., isolated from anoxic soil under the treatment of reductive soil disinfestation.</title>
        <authorList>
            <person name="Ueki A."/>
            <person name="Tonouchi A."/>
            <person name="Kaku N."/>
            <person name="Honma S."/>
            <person name="Ueki K."/>
        </authorList>
    </citation>
    <scope>NUCLEOTIDE SEQUENCE [LARGE SCALE GENOMIC DNA]</scope>
    <source>
        <strain evidence="10 11">E14</strain>
    </source>
</reference>
<feature type="compositionally biased region" description="Low complexity" evidence="7">
    <location>
        <begin position="395"/>
        <end position="427"/>
    </location>
</feature>